<evidence type="ECO:0000256" key="1">
    <source>
        <dbReference type="SAM" id="Coils"/>
    </source>
</evidence>
<dbReference type="EMBL" id="JANAWD010000288">
    <property type="protein sequence ID" value="KAJ3482113.1"/>
    <property type="molecule type" value="Genomic_DNA"/>
</dbReference>
<keyword evidence="1" id="KW-0175">Coiled coil</keyword>
<comment type="caution">
    <text evidence="2">The sequence shown here is derived from an EMBL/GenBank/DDBJ whole genome shotgun (WGS) entry which is preliminary data.</text>
</comment>
<dbReference type="Proteomes" id="UP001212997">
    <property type="component" value="Unassembled WGS sequence"/>
</dbReference>
<evidence type="ECO:0000313" key="3">
    <source>
        <dbReference type="Proteomes" id="UP001212997"/>
    </source>
</evidence>
<feature type="coiled-coil region" evidence="1">
    <location>
        <begin position="175"/>
        <end position="354"/>
    </location>
</feature>
<keyword evidence="3" id="KW-1185">Reference proteome</keyword>
<dbReference type="AlphaFoldDB" id="A0AAD5UZZ1"/>
<name>A0AAD5UZZ1_9APHY</name>
<feature type="coiled-coil region" evidence="1">
    <location>
        <begin position="41"/>
        <end position="68"/>
    </location>
</feature>
<gene>
    <name evidence="2" type="ORF">NLI96_g7208</name>
</gene>
<sequence length="358" mass="39508">MLYKKLDESSEEVENCYVEIKDTLLKLDAAKDHASSLYAQVEEKDAAIQTLQARLDQANNDLGVAKEVHSLEISTITGQLAQRDSMFSVARISFDETKADLEAVNATISTHSPQLPDKNTALSDAQAELTEIKVALKATEDKLCAEGAAHQDSVALADAKTLEFSRELVQHDQLIAHLTEREEAALKDITRLEATNQDLSDRILTLEAQLSSIPTAHYSDPIVSVDEVSAELENALANNAVLEATIKAAEVINADLTRAFGQECDAHDATRKDVQSLQTRLAIASKDLKVANEKIELLQYQMESREVQYHALEQKVSEVVAEMNKENAQLGQSKKSIEELLVAKVDRCDRLEKENISL</sequence>
<reference evidence="2" key="1">
    <citation type="submission" date="2022-07" db="EMBL/GenBank/DDBJ databases">
        <title>Genome Sequence of Physisporinus lineatus.</title>
        <authorList>
            <person name="Buettner E."/>
        </authorList>
    </citation>
    <scope>NUCLEOTIDE SEQUENCE</scope>
    <source>
        <strain evidence="2">VT162</strain>
    </source>
</reference>
<proteinExistence type="predicted"/>
<organism evidence="2 3">
    <name type="scientific">Meripilus lineatus</name>
    <dbReference type="NCBI Taxonomy" id="2056292"/>
    <lineage>
        <taxon>Eukaryota</taxon>
        <taxon>Fungi</taxon>
        <taxon>Dikarya</taxon>
        <taxon>Basidiomycota</taxon>
        <taxon>Agaricomycotina</taxon>
        <taxon>Agaricomycetes</taxon>
        <taxon>Polyporales</taxon>
        <taxon>Meripilaceae</taxon>
        <taxon>Meripilus</taxon>
    </lineage>
</organism>
<accession>A0AAD5UZZ1</accession>
<evidence type="ECO:0000313" key="2">
    <source>
        <dbReference type="EMBL" id="KAJ3482113.1"/>
    </source>
</evidence>
<protein>
    <submittedName>
        <fullName evidence="2">Uncharacterized protein</fullName>
    </submittedName>
</protein>